<evidence type="ECO:0000313" key="1">
    <source>
        <dbReference type="EMBL" id="GFO38403.1"/>
    </source>
</evidence>
<organism evidence="1 2">
    <name type="scientific">Plakobranchus ocellatus</name>
    <dbReference type="NCBI Taxonomy" id="259542"/>
    <lineage>
        <taxon>Eukaryota</taxon>
        <taxon>Metazoa</taxon>
        <taxon>Spiralia</taxon>
        <taxon>Lophotrochozoa</taxon>
        <taxon>Mollusca</taxon>
        <taxon>Gastropoda</taxon>
        <taxon>Heterobranchia</taxon>
        <taxon>Euthyneura</taxon>
        <taxon>Panpulmonata</taxon>
        <taxon>Sacoglossa</taxon>
        <taxon>Placobranchoidea</taxon>
        <taxon>Plakobranchidae</taxon>
        <taxon>Plakobranchus</taxon>
    </lineage>
</organism>
<dbReference type="EMBL" id="BLXT01007309">
    <property type="protein sequence ID" value="GFO38403.1"/>
    <property type="molecule type" value="Genomic_DNA"/>
</dbReference>
<proteinExistence type="predicted"/>
<reference evidence="1 2" key="1">
    <citation type="journal article" date="2021" name="Elife">
        <title>Chloroplast acquisition without the gene transfer in kleptoplastic sea slugs, Plakobranchus ocellatus.</title>
        <authorList>
            <person name="Maeda T."/>
            <person name="Takahashi S."/>
            <person name="Yoshida T."/>
            <person name="Shimamura S."/>
            <person name="Takaki Y."/>
            <person name="Nagai Y."/>
            <person name="Toyoda A."/>
            <person name="Suzuki Y."/>
            <person name="Arimoto A."/>
            <person name="Ishii H."/>
            <person name="Satoh N."/>
            <person name="Nishiyama T."/>
            <person name="Hasebe M."/>
            <person name="Maruyama T."/>
            <person name="Minagawa J."/>
            <person name="Obokata J."/>
            <person name="Shigenobu S."/>
        </authorList>
    </citation>
    <scope>NUCLEOTIDE SEQUENCE [LARGE SCALE GENOMIC DNA]</scope>
</reference>
<accession>A0AAV4D2N9</accession>
<sequence>MRDNEIKIGSSEYSSFESAGFPFVVHRLDHLLKKYKYFIITIGNSNPAYSCAIIVGENEFYYVFDPHSRNEKGLADPCGRATLTTHHKDQLKNFFKILAKSLSASEFEITSVALGPILNASILEETSAPSDASDILTCFESDSSSSDYIPLSRYTFLSEQISAKRVDKR</sequence>
<protein>
    <submittedName>
        <fullName evidence="1">Uncharacterized protein</fullName>
    </submittedName>
</protein>
<gene>
    <name evidence="1" type="ORF">PoB_006490800</name>
</gene>
<keyword evidence="2" id="KW-1185">Reference proteome</keyword>
<name>A0AAV4D2N9_9GAST</name>
<comment type="caution">
    <text evidence="1">The sequence shown here is derived from an EMBL/GenBank/DDBJ whole genome shotgun (WGS) entry which is preliminary data.</text>
</comment>
<dbReference type="AlphaFoldDB" id="A0AAV4D2N9"/>
<dbReference type="Gene3D" id="3.90.70.120">
    <property type="match status" value="1"/>
</dbReference>
<evidence type="ECO:0000313" key="2">
    <source>
        <dbReference type="Proteomes" id="UP000735302"/>
    </source>
</evidence>
<dbReference type="Proteomes" id="UP000735302">
    <property type="component" value="Unassembled WGS sequence"/>
</dbReference>